<keyword evidence="6" id="KW-0735">Signal-anchor</keyword>
<keyword evidence="13" id="KW-0328">Glycosyltransferase</keyword>
<dbReference type="InterPro" id="IPR029044">
    <property type="entry name" value="Nucleotide-diphossugar_trans"/>
</dbReference>
<evidence type="ECO:0000256" key="13">
    <source>
        <dbReference type="RuleBase" id="RU361242"/>
    </source>
</evidence>
<dbReference type="Pfam" id="PF00535">
    <property type="entry name" value="Glycos_transf_2"/>
    <property type="match status" value="1"/>
</dbReference>
<dbReference type="PROSITE" id="PS50231">
    <property type="entry name" value="RICIN_B_LECTIN"/>
    <property type="match status" value="1"/>
</dbReference>
<protein>
    <recommendedName>
        <fullName evidence="13">Polypeptide N-acetylgalactosaminyltransferase</fullName>
        <ecNumber evidence="13">2.4.1.-</ecNumber>
    </recommendedName>
    <alternativeName>
        <fullName evidence="13">Protein-UDP acetylgalactosaminyltransferase</fullName>
    </alternativeName>
</protein>
<evidence type="ECO:0000256" key="8">
    <source>
        <dbReference type="ARBA" id="ARBA00023034"/>
    </source>
</evidence>
<comment type="cofactor">
    <cofactor evidence="1 13">
        <name>Mn(2+)</name>
        <dbReference type="ChEBI" id="CHEBI:29035"/>
    </cofactor>
</comment>
<dbReference type="CDD" id="cd02510">
    <property type="entry name" value="pp-GalNAc-T"/>
    <property type="match status" value="1"/>
</dbReference>
<comment type="subcellular location">
    <subcellularLocation>
        <location evidence="2 13">Golgi apparatus membrane</location>
        <topology evidence="2 13">Single-pass type II membrane protein</topology>
    </subcellularLocation>
</comment>
<name>B3S0H2_TRIAD</name>
<dbReference type="UniPathway" id="UPA00378"/>
<dbReference type="SUPFAM" id="SSF53448">
    <property type="entry name" value="Nucleotide-diphospho-sugar transferases"/>
    <property type="match status" value="1"/>
</dbReference>
<dbReference type="PANTHER" id="PTHR11675">
    <property type="entry name" value="N-ACETYLGALACTOSAMINYLTRANSFERASE"/>
    <property type="match status" value="1"/>
</dbReference>
<dbReference type="CDD" id="cd23441">
    <property type="entry name" value="beta-trefoil_Ricin_GALNT14-like"/>
    <property type="match status" value="1"/>
</dbReference>
<dbReference type="GeneID" id="6754749"/>
<evidence type="ECO:0000313" key="15">
    <source>
        <dbReference type="EMBL" id="EDV23640.1"/>
    </source>
</evidence>
<dbReference type="PANTHER" id="PTHR11675:SF119">
    <property type="entry name" value="POLYPEPTIDE N-ACETYLGALACTOSAMINYLTRANSFERASE 2"/>
    <property type="match status" value="1"/>
</dbReference>
<dbReference type="Proteomes" id="UP000009022">
    <property type="component" value="Unassembled WGS sequence"/>
</dbReference>
<evidence type="ECO:0000259" key="14">
    <source>
        <dbReference type="SMART" id="SM00458"/>
    </source>
</evidence>
<dbReference type="PhylomeDB" id="B3S0H2"/>
<dbReference type="OMA" id="THEHGAN"/>
<dbReference type="RefSeq" id="XP_002113166.1">
    <property type="nucleotide sequence ID" value="XM_002113130.1"/>
</dbReference>
<dbReference type="Gene3D" id="2.80.10.50">
    <property type="match status" value="1"/>
</dbReference>
<sequence>FNVEKYIFKSRGSKDEGYEKHQFNQFESDIIGAYRRVPDTRNPLCKNKIYRLNMPSVSVVIIFHNEARSTLLRTVQSVLDRTPPHLLSEIVLVDDNSDDATLGQELLTLPKVKLIRNKKREGLIRSRVFGVKSSQGKAIIFLDSHCEVNQQWAEPLLEQIVLNPKAIVSPVLDNIDMNTFEYQEGTEDVRGGFDWSLTFRWDYMTEAMINQRIDPTSPIKTPTIAGGIYAVSKQWFNDLGEYDMGQKIWGGENLELSFRAWMCGGFMKIIPCSRVGHVFRLQHPYIFPEGAGRTYYRNLRRVVEVWLDEYKVYFYQIRKIIKSIDYGNVKSRKQLRKRLHCQTFKWYLDNVYPELHVPTPYKAVYGHFKQGRLCLVTGIERTIVALLQVKPCSNVTNTHKWAIVSAKLIRLYDFCITLDNYRATKAQAVNLQSCRNDDPRQEWEYSDTGHLRHRMTDMCLEGRMQSHELETLKTAQCSDTTSQRWQFIKSL</sequence>
<dbReference type="Gene3D" id="3.90.550.10">
    <property type="entry name" value="Spore Coat Polysaccharide Biosynthesis Protein SpsA, Chain A"/>
    <property type="match status" value="1"/>
</dbReference>
<keyword evidence="11" id="KW-0325">Glycoprotein</keyword>
<evidence type="ECO:0000256" key="7">
    <source>
        <dbReference type="ARBA" id="ARBA00022989"/>
    </source>
</evidence>
<dbReference type="InterPro" id="IPR035992">
    <property type="entry name" value="Ricin_B-like_lectins"/>
</dbReference>
<evidence type="ECO:0000256" key="1">
    <source>
        <dbReference type="ARBA" id="ARBA00001936"/>
    </source>
</evidence>
<evidence type="ECO:0000256" key="6">
    <source>
        <dbReference type="ARBA" id="ARBA00022968"/>
    </source>
</evidence>
<dbReference type="FunFam" id="3.90.550.10:FF:000053">
    <property type="entry name" value="Polypeptide N-acetylgalactosaminyltransferase"/>
    <property type="match status" value="1"/>
</dbReference>
<dbReference type="SMART" id="SM00458">
    <property type="entry name" value="RICIN"/>
    <property type="match status" value="1"/>
</dbReference>
<dbReference type="EMBL" id="DS985246">
    <property type="protein sequence ID" value="EDV23640.1"/>
    <property type="molecule type" value="Genomic_DNA"/>
</dbReference>
<dbReference type="InterPro" id="IPR000772">
    <property type="entry name" value="Ricin_B_lectin"/>
</dbReference>
<evidence type="ECO:0000256" key="4">
    <source>
        <dbReference type="ARBA" id="ARBA00022692"/>
    </source>
</evidence>
<keyword evidence="16" id="KW-1185">Reference proteome</keyword>
<dbReference type="HOGENOM" id="CLU_013477_0_2_1"/>
<dbReference type="KEGG" id="tad:TRIADDRAFT_27135"/>
<dbReference type="AlphaFoldDB" id="B3S0H2"/>
<dbReference type="Pfam" id="PF00652">
    <property type="entry name" value="Ricin_B_lectin"/>
    <property type="match status" value="1"/>
</dbReference>
<accession>B3S0H2</accession>
<feature type="non-terminal residue" evidence="15">
    <location>
        <position position="1"/>
    </location>
</feature>
<dbReference type="GO" id="GO:0004653">
    <property type="term" value="F:polypeptide N-acetylgalactosaminyltransferase activity"/>
    <property type="evidence" value="ECO:0000318"/>
    <property type="project" value="GO_Central"/>
</dbReference>
<evidence type="ECO:0000256" key="11">
    <source>
        <dbReference type="ARBA" id="ARBA00023180"/>
    </source>
</evidence>
<evidence type="ECO:0000313" key="16">
    <source>
        <dbReference type="Proteomes" id="UP000009022"/>
    </source>
</evidence>
<keyword evidence="5 13" id="KW-0430">Lectin</keyword>
<keyword evidence="8 13" id="KW-0333">Golgi apparatus</keyword>
<feature type="domain" description="Ricin B lectin" evidence="14">
    <location>
        <begin position="362"/>
        <end position="488"/>
    </location>
</feature>
<evidence type="ECO:0000256" key="9">
    <source>
        <dbReference type="ARBA" id="ARBA00023136"/>
    </source>
</evidence>
<dbReference type="STRING" id="10228.B3S0H2"/>
<dbReference type="EC" id="2.4.1.-" evidence="13"/>
<gene>
    <name evidence="15" type="ORF">TRIADDRAFT_27135</name>
</gene>
<keyword evidence="7" id="KW-1133">Transmembrane helix</keyword>
<proteinExistence type="inferred from homology"/>
<keyword evidence="10 13" id="KW-1015">Disulfide bond</keyword>
<keyword evidence="12 13" id="KW-0464">Manganese</keyword>
<reference evidence="15 16" key="1">
    <citation type="journal article" date="2008" name="Nature">
        <title>The Trichoplax genome and the nature of placozoans.</title>
        <authorList>
            <person name="Srivastava M."/>
            <person name="Begovic E."/>
            <person name="Chapman J."/>
            <person name="Putnam N.H."/>
            <person name="Hellsten U."/>
            <person name="Kawashima T."/>
            <person name="Kuo A."/>
            <person name="Mitros T."/>
            <person name="Salamov A."/>
            <person name="Carpenter M.L."/>
            <person name="Signorovitch A.Y."/>
            <person name="Moreno M.A."/>
            <person name="Kamm K."/>
            <person name="Grimwood J."/>
            <person name="Schmutz J."/>
            <person name="Shapiro H."/>
            <person name="Grigoriev I.V."/>
            <person name="Buss L.W."/>
            <person name="Schierwater B."/>
            <person name="Dellaporta S.L."/>
            <person name="Rokhsar D.S."/>
        </authorList>
    </citation>
    <scope>NUCLEOTIDE SEQUENCE [LARGE SCALE GENOMIC DNA]</scope>
    <source>
        <strain evidence="15 16">Grell-BS-1999</strain>
    </source>
</reference>
<evidence type="ECO:0000256" key="3">
    <source>
        <dbReference type="ARBA" id="ARBA00005680"/>
    </source>
</evidence>
<dbReference type="eggNOG" id="KOG3738">
    <property type="taxonomic scope" value="Eukaryota"/>
</dbReference>
<organism evidence="15 16">
    <name type="scientific">Trichoplax adhaerens</name>
    <name type="common">Trichoplax reptans</name>
    <dbReference type="NCBI Taxonomy" id="10228"/>
    <lineage>
        <taxon>Eukaryota</taxon>
        <taxon>Metazoa</taxon>
        <taxon>Placozoa</taxon>
        <taxon>Uniplacotomia</taxon>
        <taxon>Trichoplacea</taxon>
        <taxon>Trichoplacidae</taxon>
        <taxon>Trichoplax</taxon>
    </lineage>
</organism>
<dbReference type="InterPro" id="IPR001173">
    <property type="entry name" value="Glyco_trans_2-like"/>
</dbReference>
<comment type="pathway">
    <text evidence="13">Protein modification; protein glycosylation.</text>
</comment>
<dbReference type="InParanoid" id="B3S0H2"/>
<dbReference type="GO" id="GO:0005794">
    <property type="term" value="C:Golgi apparatus"/>
    <property type="evidence" value="ECO:0000318"/>
    <property type="project" value="GO_Central"/>
</dbReference>
<dbReference type="CTD" id="6754749"/>
<comment type="similarity">
    <text evidence="3 13">Belongs to the glycosyltransferase 2 family. GalNAc-T subfamily.</text>
</comment>
<evidence type="ECO:0000256" key="2">
    <source>
        <dbReference type="ARBA" id="ARBA00004323"/>
    </source>
</evidence>
<dbReference type="SUPFAM" id="SSF50370">
    <property type="entry name" value="Ricin B-like lectins"/>
    <property type="match status" value="1"/>
</dbReference>
<evidence type="ECO:0000256" key="5">
    <source>
        <dbReference type="ARBA" id="ARBA00022734"/>
    </source>
</evidence>
<dbReference type="GO" id="GO:0000139">
    <property type="term" value="C:Golgi membrane"/>
    <property type="evidence" value="ECO:0007669"/>
    <property type="project" value="UniProtKB-SubCell"/>
</dbReference>
<evidence type="ECO:0000256" key="12">
    <source>
        <dbReference type="ARBA" id="ARBA00023211"/>
    </source>
</evidence>
<dbReference type="GO" id="GO:0006493">
    <property type="term" value="P:protein O-linked glycosylation"/>
    <property type="evidence" value="ECO:0000318"/>
    <property type="project" value="GO_Central"/>
</dbReference>
<keyword evidence="13" id="KW-0808">Transferase</keyword>
<dbReference type="GO" id="GO:0030246">
    <property type="term" value="F:carbohydrate binding"/>
    <property type="evidence" value="ECO:0007669"/>
    <property type="project" value="UniProtKB-KW"/>
</dbReference>
<dbReference type="OrthoDB" id="9982049at2759"/>
<dbReference type="InterPro" id="IPR045885">
    <property type="entry name" value="GalNAc-T"/>
</dbReference>
<keyword evidence="9" id="KW-0472">Membrane</keyword>
<keyword evidence="4" id="KW-0812">Transmembrane</keyword>
<evidence type="ECO:0000256" key="10">
    <source>
        <dbReference type="ARBA" id="ARBA00023157"/>
    </source>
</evidence>